<feature type="compositionally biased region" description="Gly residues" evidence="1">
    <location>
        <begin position="313"/>
        <end position="322"/>
    </location>
</feature>
<name>A0ABZ2N773_9BACI</name>
<keyword evidence="2" id="KW-1133">Transmembrane helix</keyword>
<protein>
    <recommendedName>
        <fullName evidence="5">DUF1517 domain-containing protein</fullName>
    </recommendedName>
</protein>
<feature type="compositionally biased region" description="Low complexity" evidence="1">
    <location>
        <begin position="297"/>
        <end position="312"/>
    </location>
</feature>
<accession>A0ABZ2N773</accession>
<keyword evidence="2" id="KW-0812">Transmembrane</keyword>
<evidence type="ECO:0008006" key="5">
    <source>
        <dbReference type="Google" id="ProtNLM"/>
    </source>
</evidence>
<evidence type="ECO:0000313" key="3">
    <source>
        <dbReference type="EMBL" id="WXB93452.1"/>
    </source>
</evidence>
<proteinExistence type="predicted"/>
<dbReference type="EMBL" id="CP147404">
    <property type="protein sequence ID" value="WXB93452.1"/>
    <property type="molecule type" value="Genomic_DNA"/>
</dbReference>
<keyword evidence="4" id="KW-1185">Reference proteome</keyword>
<evidence type="ECO:0000256" key="2">
    <source>
        <dbReference type="SAM" id="Phobius"/>
    </source>
</evidence>
<evidence type="ECO:0000256" key="1">
    <source>
        <dbReference type="SAM" id="MobiDB-lite"/>
    </source>
</evidence>
<evidence type="ECO:0000313" key="4">
    <source>
        <dbReference type="Proteomes" id="UP001387364"/>
    </source>
</evidence>
<organism evidence="3 4">
    <name type="scientific">Bacillus kandeliae</name>
    <dbReference type="NCBI Taxonomy" id="3129297"/>
    <lineage>
        <taxon>Bacteria</taxon>
        <taxon>Bacillati</taxon>
        <taxon>Bacillota</taxon>
        <taxon>Bacilli</taxon>
        <taxon>Bacillales</taxon>
        <taxon>Bacillaceae</taxon>
        <taxon>Bacillus</taxon>
    </lineage>
</organism>
<reference evidence="3 4" key="1">
    <citation type="submission" date="2024-02" db="EMBL/GenBank/DDBJ databases">
        <title>Seven novel Bacillus-like species.</title>
        <authorList>
            <person name="Liu G."/>
        </authorList>
    </citation>
    <scope>NUCLEOTIDE SEQUENCE [LARGE SCALE GENOMIC DNA]</scope>
    <source>
        <strain evidence="3 4">FJAT-52991</strain>
    </source>
</reference>
<sequence>MSEIWPVFFIGILLFIVIAALSKVKKRKKKLKLYRIQTPLLIDERHPELLWLETRLTESLSPDFIKKVKSRVLMNHPAWTDNDFDWRLFELKRYFILAKILKTVPMFSEEVDEVWHEMLMFTKDYETFSNKFYGNFLHHTPNMEVVPIPNERALFDWVYLQLFEPTANSRLLWGTFLKHPLEAELLENFRTLSEPSLLELYFKKDEEAEDAQKILVQLLNNDIQQAEFIKQDEDDEPFKRMTSENNHTYLLPAMVYFSMYEAEDYQHEMDHLLPKEASHGSSTSSGCSSFTCDSGNGSDSSCSSSNCSSGCSSGCGGGCGGS</sequence>
<feature type="region of interest" description="Disordered" evidence="1">
    <location>
        <begin position="297"/>
        <end position="322"/>
    </location>
</feature>
<keyword evidence="2" id="KW-0472">Membrane</keyword>
<dbReference type="RefSeq" id="WP_338752775.1">
    <property type="nucleotide sequence ID" value="NZ_CP147404.1"/>
</dbReference>
<feature type="transmembrane region" description="Helical" evidence="2">
    <location>
        <begin position="6"/>
        <end position="24"/>
    </location>
</feature>
<dbReference type="Proteomes" id="UP001387364">
    <property type="component" value="Chromosome"/>
</dbReference>
<gene>
    <name evidence="3" type="ORF">WDJ61_01925</name>
</gene>